<keyword evidence="1" id="KW-0479">Metal-binding</keyword>
<evidence type="ECO:0000259" key="5">
    <source>
        <dbReference type="PROSITE" id="PS50089"/>
    </source>
</evidence>
<dbReference type="Ensembl" id="ENSATET00000014736.2">
    <property type="protein sequence ID" value="ENSATEP00000014505.2"/>
    <property type="gene ID" value="ENSATEG00000010114.2"/>
</dbReference>
<dbReference type="Proteomes" id="UP000265040">
    <property type="component" value="Chromosome 1"/>
</dbReference>
<evidence type="ECO:0000313" key="6">
    <source>
        <dbReference type="Ensembl" id="ENSATEP00000014505.2"/>
    </source>
</evidence>
<name>A0A3Q1I2Y3_ANATE</name>
<dbReference type="InterPro" id="IPR001841">
    <property type="entry name" value="Znf_RING"/>
</dbReference>
<dbReference type="PANTHER" id="PTHR25465">
    <property type="entry name" value="B-BOX DOMAIN CONTAINING"/>
    <property type="match status" value="1"/>
</dbReference>
<dbReference type="SMART" id="SM00184">
    <property type="entry name" value="RING"/>
    <property type="match status" value="1"/>
</dbReference>
<evidence type="ECO:0000256" key="2">
    <source>
        <dbReference type="ARBA" id="ARBA00022771"/>
    </source>
</evidence>
<dbReference type="GO" id="GO:0008270">
    <property type="term" value="F:zinc ion binding"/>
    <property type="evidence" value="ECO:0007669"/>
    <property type="project" value="UniProtKB-KW"/>
</dbReference>
<feature type="domain" description="RING-type" evidence="5">
    <location>
        <begin position="27"/>
        <end position="67"/>
    </location>
</feature>
<evidence type="ECO:0000313" key="7">
    <source>
        <dbReference type="Proteomes" id="UP000265040"/>
    </source>
</evidence>
<accession>A0A3Q1I2Y3</accession>
<protein>
    <recommendedName>
        <fullName evidence="5">RING-type domain-containing protein</fullName>
    </recommendedName>
</protein>
<keyword evidence="7" id="KW-1185">Reference proteome</keyword>
<evidence type="ECO:0000256" key="4">
    <source>
        <dbReference type="PROSITE-ProRule" id="PRU00175"/>
    </source>
</evidence>
<evidence type="ECO:0000256" key="3">
    <source>
        <dbReference type="ARBA" id="ARBA00022833"/>
    </source>
</evidence>
<dbReference type="SUPFAM" id="SSF57850">
    <property type="entry name" value="RING/U-box"/>
    <property type="match status" value="1"/>
</dbReference>
<keyword evidence="2 4" id="KW-0863">Zinc-finger</keyword>
<dbReference type="STRING" id="64144.ENSATEP00000014505"/>
<dbReference type="InterPro" id="IPR051051">
    <property type="entry name" value="E3_ubiq-ligase_TRIM/RNF"/>
</dbReference>
<reference evidence="6" key="1">
    <citation type="submission" date="2021-04" db="EMBL/GenBank/DDBJ databases">
        <authorList>
            <consortium name="Wellcome Sanger Institute Data Sharing"/>
        </authorList>
    </citation>
    <scope>NUCLEOTIDE SEQUENCE [LARGE SCALE GENOMIC DNA]</scope>
</reference>
<dbReference type="Gene3D" id="4.10.830.40">
    <property type="match status" value="1"/>
</dbReference>
<dbReference type="InterPro" id="IPR013083">
    <property type="entry name" value="Znf_RING/FYVE/PHD"/>
</dbReference>
<dbReference type="AlphaFoldDB" id="A0A3Q1I2Y3"/>
<dbReference type="PROSITE" id="PS00518">
    <property type="entry name" value="ZF_RING_1"/>
    <property type="match status" value="1"/>
</dbReference>
<dbReference type="PANTHER" id="PTHR25465:SF32">
    <property type="entry name" value="BLOODTHIRSTY-RELATED GENE FAMILY, MEMBER 16 ISOFORM X1-RELATED"/>
    <property type="match status" value="1"/>
</dbReference>
<proteinExistence type="predicted"/>
<reference evidence="6" key="2">
    <citation type="submission" date="2025-08" db="UniProtKB">
        <authorList>
            <consortium name="Ensembl"/>
        </authorList>
    </citation>
    <scope>IDENTIFICATION</scope>
</reference>
<dbReference type="InterPro" id="IPR027370">
    <property type="entry name" value="Znf-RING_euk"/>
</dbReference>
<evidence type="ECO:0000256" key="1">
    <source>
        <dbReference type="ARBA" id="ARBA00022723"/>
    </source>
</evidence>
<dbReference type="InterPro" id="IPR017907">
    <property type="entry name" value="Znf_RING_CS"/>
</dbReference>
<keyword evidence="3" id="KW-0862">Zinc</keyword>
<reference evidence="6" key="3">
    <citation type="submission" date="2025-09" db="UniProtKB">
        <authorList>
            <consortium name="Ensembl"/>
        </authorList>
    </citation>
    <scope>IDENTIFICATION</scope>
</reference>
<dbReference type="PROSITE" id="PS50089">
    <property type="entry name" value="ZF_RING_2"/>
    <property type="match status" value="1"/>
</dbReference>
<organism evidence="6 7">
    <name type="scientific">Anabas testudineus</name>
    <name type="common">Climbing perch</name>
    <name type="synonym">Anthias testudineus</name>
    <dbReference type="NCBI Taxonomy" id="64144"/>
    <lineage>
        <taxon>Eukaryota</taxon>
        <taxon>Metazoa</taxon>
        <taxon>Chordata</taxon>
        <taxon>Craniata</taxon>
        <taxon>Vertebrata</taxon>
        <taxon>Euteleostomi</taxon>
        <taxon>Actinopterygii</taxon>
        <taxon>Neopterygii</taxon>
        <taxon>Teleostei</taxon>
        <taxon>Neoteleostei</taxon>
        <taxon>Acanthomorphata</taxon>
        <taxon>Anabantaria</taxon>
        <taxon>Anabantiformes</taxon>
        <taxon>Anabantoidei</taxon>
        <taxon>Anabantidae</taxon>
        <taxon>Anabas</taxon>
    </lineage>
</organism>
<dbReference type="InParanoid" id="A0A3Q1I2Y3"/>
<sequence length="154" mass="17337">MLKETRVTALLKDTARSCLLSEDQFLCSICLDVFTDPVSTPCGHNFCKDCIMKHWEMTDSCQCPMCKEVFTTRPQLRVNTFISEMVSQFKHEAPQKTSSSSSEQQVVKPEEVPCDVCTGTKLKALKSCLDCLTSYCETHLEPHLTVSGLKARYV</sequence>
<dbReference type="GeneTree" id="ENSGT01040000240400"/>
<dbReference type="Pfam" id="PF13445">
    <property type="entry name" value="zf-RING_UBOX"/>
    <property type="match status" value="1"/>
</dbReference>
<dbReference type="OrthoDB" id="265776at2759"/>
<dbReference type="Gene3D" id="3.30.40.10">
    <property type="entry name" value="Zinc/RING finger domain, C3HC4 (zinc finger)"/>
    <property type="match status" value="1"/>
</dbReference>